<dbReference type="GO" id="GO:0003677">
    <property type="term" value="F:DNA binding"/>
    <property type="evidence" value="ECO:0007669"/>
    <property type="project" value="UniProtKB-KW"/>
</dbReference>
<dbReference type="GO" id="GO:0003700">
    <property type="term" value="F:DNA-binding transcription factor activity"/>
    <property type="evidence" value="ECO:0007669"/>
    <property type="project" value="InterPro"/>
</dbReference>
<keyword evidence="2" id="KW-0238">DNA-binding</keyword>
<dbReference type="SMART" id="SM00418">
    <property type="entry name" value="HTH_ARSR"/>
    <property type="match status" value="1"/>
</dbReference>
<evidence type="ECO:0000256" key="1">
    <source>
        <dbReference type="ARBA" id="ARBA00023015"/>
    </source>
</evidence>
<dbReference type="OrthoDB" id="9790747at2"/>
<accession>A0A061SRM0</accession>
<evidence type="ECO:0000256" key="2">
    <source>
        <dbReference type="ARBA" id="ARBA00023125"/>
    </source>
</evidence>
<comment type="caution">
    <text evidence="5">The sequence shown here is derived from an EMBL/GenBank/DDBJ whole genome shotgun (WGS) entry which is preliminary data.</text>
</comment>
<organism evidence="5 6">
    <name type="scientific">Sulfitobacter mediterraneus</name>
    <dbReference type="NCBI Taxonomy" id="83219"/>
    <lineage>
        <taxon>Bacteria</taxon>
        <taxon>Pseudomonadati</taxon>
        <taxon>Pseudomonadota</taxon>
        <taxon>Alphaproteobacteria</taxon>
        <taxon>Rhodobacterales</taxon>
        <taxon>Roseobacteraceae</taxon>
        <taxon>Sulfitobacter</taxon>
    </lineage>
</organism>
<gene>
    <name evidence="5" type="ORF">PM02_06810</name>
</gene>
<dbReference type="SUPFAM" id="SSF46785">
    <property type="entry name" value="Winged helix' DNA-binding domain"/>
    <property type="match status" value="1"/>
</dbReference>
<sequence length="110" mass="12214">MNNMTRTFAALADPTRLTVVEELMQRGELPAGDLVSHVGMSPPAVSRHLKVLREAGVVTQRADGTKRYYRVAPESMRAIVDWTIAHRSFWEASLDRLDAILAEEGGAHNE</sequence>
<dbReference type="InterPro" id="IPR036388">
    <property type="entry name" value="WH-like_DNA-bd_sf"/>
</dbReference>
<dbReference type="PROSITE" id="PS50987">
    <property type="entry name" value="HTH_ARSR_2"/>
    <property type="match status" value="1"/>
</dbReference>
<dbReference type="InterPro" id="IPR011991">
    <property type="entry name" value="ArsR-like_HTH"/>
</dbReference>
<dbReference type="PANTHER" id="PTHR33154:SF33">
    <property type="entry name" value="TRANSCRIPTIONAL REPRESSOR SDPR"/>
    <property type="match status" value="1"/>
</dbReference>
<protein>
    <submittedName>
        <fullName evidence="5">ArsR family transcriptional regulator</fullName>
    </submittedName>
</protein>
<dbReference type="PANTHER" id="PTHR33154">
    <property type="entry name" value="TRANSCRIPTIONAL REGULATOR, ARSR FAMILY"/>
    <property type="match status" value="1"/>
</dbReference>
<feature type="domain" description="HTH arsR-type" evidence="4">
    <location>
        <begin position="1"/>
        <end position="91"/>
    </location>
</feature>
<dbReference type="NCBIfam" id="NF033788">
    <property type="entry name" value="HTH_metalloreg"/>
    <property type="match status" value="1"/>
</dbReference>
<keyword evidence="6" id="KW-1185">Reference proteome</keyword>
<evidence type="ECO:0000313" key="5">
    <source>
        <dbReference type="EMBL" id="KAJ03532.1"/>
    </source>
</evidence>
<dbReference type="eggNOG" id="COG0640">
    <property type="taxonomic scope" value="Bacteria"/>
</dbReference>
<dbReference type="CDD" id="cd00090">
    <property type="entry name" value="HTH_ARSR"/>
    <property type="match status" value="1"/>
</dbReference>
<proteinExistence type="predicted"/>
<dbReference type="AlphaFoldDB" id="A0A061SRM0"/>
<dbReference type="Gene3D" id="1.10.10.10">
    <property type="entry name" value="Winged helix-like DNA-binding domain superfamily/Winged helix DNA-binding domain"/>
    <property type="match status" value="1"/>
</dbReference>
<dbReference type="InterPro" id="IPR001845">
    <property type="entry name" value="HTH_ArsR_DNA-bd_dom"/>
</dbReference>
<dbReference type="InterPro" id="IPR036390">
    <property type="entry name" value="WH_DNA-bd_sf"/>
</dbReference>
<dbReference type="EMBL" id="JEMU01000005">
    <property type="protein sequence ID" value="KAJ03532.1"/>
    <property type="molecule type" value="Genomic_DNA"/>
</dbReference>
<evidence type="ECO:0000313" key="6">
    <source>
        <dbReference type="Proteomes" id="UP000027337"/>
    </source>
</evidence>
<keyword evidence="3" id="KW-0804">Transcription</keyword>
<dbReference type="RefSeq" id="WP_025049264.1">
    <property type="nucleotide sequence ID" value="NZ_CANMAK010000003.1"/>
</dbReference>
<dbReference type="Proteomes" id="UP000027337">
    <property type="component" value="Unassembled WGS sequence"/>
</dbReference>
<evidence type="ECO:0000256" key="3">
    <source>
        <dbReference type="ARBA" id="ARBA00023163"/>
    </source>
</evidence>
<dbReference type="InterPro" id="IPR051081">
    <property type="entry name" value="HTH_MetalResp_TranReg"/>
</dbReference>
<keyword evidence="1" id="KW-0805">Transcription regulation</keyword>
<evidence type="ECO:0000259" key="4">
    <source>
        <dbReference type="PROSITE" id="PS50987"/>
    </source>
</evidence>
<reference evidence="5 6" key="1">
    <citation type="journal article" date="2014" name="Genome Announc.">
        <title>Draft Genome Sequences of Two Isolates of the Roseobacter Group, Sulfitobacter sp. Strains 3SOLIMAR09 and 1FIGIMAR09, from Harbors of Mallorca Island (Mediterranean Sea).</title>
        <authorList>
            <person name="Mas-Llado M."/>
            <person name="Pina-Villalonga J.M."/>
            <person name="Brunet-Galmes I."/>
            <person name="Nogales B."/>
            <person name="Bosch R."/>
        </authorList>
    </citation>
    <scope>NUCLEOTIDE SEQUENCE [LARGE SCALE GENOMIC DNA]</scope>
    <source>
        <strain evidence="5 6">1FIGIMAR09</strain>
    </source>
</reference>
<name>A0A061SRM0_9RHOB</name>
<dbReference type="Pfam" id="PF01022">
    <property type="entry name" value="HTH_5"/>
    <property type="match status" value="1"/>
</dbReference>
<dbReference type="PRINTS" id="PR00778">
    <property type="entry name" value="HTHARSR"/>
</dbReference>
<dbReference type="STRING" id="83219.PM02_06810"/>